<dbReference type="GO" id="GO:0005794">
    <property type="term" value="C:Golgi apparatus"/>
    <property type="evidence" value="ECO:0007669"/>
    <property type="project" value="TreeGrafter"/>
</dbReference>
<evidence type="ECO:0008006" key="4">
    <source>
        <dbReference type="Google" id="ProtNLM"/>
    </source>
</evidence>
<feature type="region of interest" description="Disordered" evidence="1">
    <location>
        <begin position="398"/>
        <end position="417"/>
    </location>
</feature>
<dbReference type="GO" id="GO:0120053">
    <property type="term" value="F:ribitol beta-1,4-xylosyltransferase activity"/>
    <property type="evidence" value="ECO:0007669"/>
    <property type="project" value="InterPro"/>
</dbReference>
<protein>
    <recommendedName>
        <fullName evidence="4">Exostosin GT47 domain-containing protein</fullName>
    </recommendedName>
</protein>
<feature type="compositionally biased region" description="Polar residues" evidence="1">
    <location>
        <begin position="404"/>
        <end position="417"/>
    </location>
</feature>
<dbReference type="InterPro" id="IPR055286">
    <property type="entry name" value="RXYLT1-like"/>
</dbReference>
<sequence length="814" mass="93227">MILIYYSLQYAALITYNSPSNSTILSPSSPTTAFVEQHPLSDQIQLDLNVISDLKSRLSQELQDPITWNSFFGAKNASFLSCCRENQSDFRFNSSSFIKDAISIRERFIKENIQRDIIVSVGQRIPPNLILETLQESESILEKHSIYFVFVSSGYDRRGSPFYGCGTSAAHPRFLPAANHLLDHHRVRLWWVTNHECSFTDSKLRYLPLGSVENCCSPHSQSEIISALQRIHSDSASRTRSYHYSNPQQLIYLSIGLKSGHTPKIEHRMSVIESLKSLYPELQNDFSKFQTYTFFKKASSYPFVASPRGIASDCYRHYQALYSGSVPLVDFHHSLIEPLKDLPIIFVTDWNNVTVEFLVQKSKELLSRKDPFHWNKLSQLYWYDKVIESAKKTFSEERPKRPYQSFNTSQNVSDKQQQTAMEIATYESVVQEKNGKNESVSSLKRREDQLSVEEFELIMKLKRRVQSEVFEELRWKSFFGSTQNENLLSCCRDSDADFSFGGNNALNASFLISSLQNTLNGFDTQPNLPSRHFIINLPSPVHSRELLIQLNSQKVQSTLGNRKVVLITSGYDRNGSPFFGCGLDFRSKLNSSAHFQLLEHPSVKYYWMSNHECWLKHEKLRFLPLGVVEDCCNAQGLKVIASALNKGRRELMELQKSKRNSSITASSQLIFLSIGLRSGYSPKVIHRKYVIERLQENFPGLENIFARSKLSEFLKIAGESPFVASPRGLASDCYRHYQSLMLGSIPILDSHHTLTEPLDGLPIISVTNWTQVTPQFLVQQSESLLKQDQFQWKKLTNAYWTRQILNSAAMSNKD</sequence>
<evidence type="ECO:0000313" key="2">
    <source>
        <dbReference type="EMBL" id="CAD8823972.1"/>
    </source>
</evidence>
<dbReference type="EMBL" id="HBFP01011582">
    <property type="protein sequence ID" value="CAD8823972.1"/>
    <property type="molecule type" value="Transcribed_RNA"/>
</dbReference>
<dbReference type="EMBL" id="HBFP01011583">
    <property type="protein sequence ID" value="CAD8823973.1"/>
    <property type="molecule type" value="Transcribed_RNA"/>
</dbReference>
<organism evidence="3">
    <name type="scientific">Timspurckia oligopyrenoides</name>
    <dbReference type="NCBI Taxonomy" id="708627"/>
    <lineage>
        <taxon>Eukaryota</taxon>
        <taxon>Rhodophyta</taxon>
        <taxon>Bangiophyceae</taxon>
        <taxon>Porphyridiales</taxon>
        <taxon>Porphyridiaceae</taxon>
        <taxon>Timspurckia</taxon>
    </lineage>
</organism>
<name>A0A6T6N8I7_9RHOD</name>
<dbReference type="PANTHER" id="PTHR15576">
    <property type="entry name" value="RIBITOL-5-PHOSPHATE XYLOSYLTRANSFERASE 1"/>
    <property type="match status" value="1"/>
</dbReference>
<reference evidence="3" key="1">
    <citation type="submission" date="2021-01" db="EMBL/GenBank/DDBJ databases">
        <authorList>
            <person name="Corre E."/>
            <person name="Pelletier E."/>
            <person name="Niang G."/>
            <person name="Scheremetjew M."/>
            <person name="Finn R."/>
            <person name="Kale V."/>
            <person name="Holt S."/>
            <person name="Cochrane G."/>
            <person name="Meng A."/>
            <person name="Brown T."/>
            <person name="Cohen L."/>
        </authorList>
    </citation>
    <scope>NUCLEOTIDE SEQUENCE</scope>
    <source>
        <strain evidence="3">CCMP3278</strain>
    </source>
</reference>
<accession>A0A6T6N8I7</accession>
<dbReference type="PANTHER" id="PTHR15576:SF1">
    <property type="entry name" value="RIBITOL-5-PHOSPHATE XYLOSYLTRANSFERASE 1"/>
    <property type="match status" value="1"/>
</dbReference>
<proteinExistence type="predicted"/>
<dbReference type="AlphaFoldDB" id="A0A6T6N8I7"/>
<evidence type="ECO:0000256" key="1">
    <source>
        <dbReference type="SAM" id="MobiDB-lite"/>
    </source>
</evidence>
<evidence type="ECO:0000313" key="3">
    <source>
        <dbReference type="EMBL" id="CAD8823973.1"/>
    </source>
</evidence>
<dbReference type="GO" id="GO:0035269">
    <property type="term" value="P:protein O-linked glycosylation via mannose"/>
    <property type="evidence" value="ECO:0007669"/>
    <property type="project" value="InterPro"/>
</dbReference>
<gene>
    <name evidence="2" type="ORF">TOLI1172_LOCUS8371</name>
    <name evidence="3" type="ORF">TOLI1172_LOCUS8372</name>
</gene>